<reference evidence="2 3" key="1">
    <citation type="submission" date="2019-10" db="EMBL/GenBank/DDBJ databases">
        <title>Assembly and Annotation for the nematode Trichostrongylus colubriformis.</title>
        <authorList>
            <person name="Martin J."/>
        </authorList>
    </citation>
    <scope>NUCLEOTIDE SEQUENCE [LARGE SCALE GENOMIC DNA]</scope>
    <source>
        <strain evidence="2">G859</strain>
        <tissue evidence="2">Whole worm</tissue>
    </source>
</reference>
<keyword evidence="1" id="KW-1133">Transmembrane helix</keyword>
<dbReference type="Pfam" id="PF10323">
    <property type="entry name" value="7TM_GPCR_Srv"/>
    <property type="match status" value="1"/>
</dbReference>
<gene>
    <name evidence="2" type="ORF">GCK32_002119</name>
</gene>
<dbReference type="EMBL" id="WIXE01014755">
    <property type="protein sequence ID" value="KAK5974037.1"/>
    <property type="molecule type" value="Genomic_DNA"/>
</dbReference>
<proteinExistence type="predicted"/>
<feature type="transmembrane region" description="Helical" evidence="1">
    <location>
        <begin position="41"/>
        <end position="61"/>
    </location>
</feature>
<comment type="caution">
    <text evidence="2">The sequence shown here is derived from an EMBL/GenBank/DDBJ whole genome shotgun (WGS) entry which is preliminary data.</text>
</comment>
<protein>
    <submittedName>
        <fullName evidence="2">Uncharacterized protein</fullName>
    </submittedName>
</protein>
<keyword evidence="1" id="KW-0812">Transmembrane</keyword>
<evidence type="ECO:0000313" key="2">
    <source>
        <dbReference type="EMBL" id="KAK5974037.1"/>
    </source>
</evidence>
<sequence>MSSIIVAMQLLLLLFFSTKVFPWFPFASVIVYIFYNPFNVLYSGLSAYLLWLCSDALRRYVLAMLKIKK</sequence>
<feature type="transmembrane region" description="Helical" evidence="1">
    <location>
        <begin position="12"/>
        <end position="35"/>
    </location>
</feature>
<keyword evidence="1" id="KW-0472">Membrane</keyword>
<keyword evidence="3" id="KW-1185">Reference proteome</keyword>
<evidence type="ECO:0000313" key="3">
    <source>
        <dbReference type="Proteomes" id="UP001331761"/>
    </source>
</evidence>
<dbReference type="InterPro" id="IPR019426">
    <property type="entry name" value="7TM_GPCR_serpentine_rcpt_Srv"/>
</dbReference>
<accession>A0AAN8FH96</accession>
<organism evidence="2 3">
    <name type="scientific">Trichostrongylus colubriformis</name>
    <name type="common">Black scour worm</name>
    <dbReference type="NCBI Taxonomy" id="6319"/>
    <lineage>
        <taxon>Eukaryota</taxon>
        <taxon>Metazoa</taxon>
        <taxon>Ecdysozoa</taxon>
        <taxon>Nematoda</taxon>
        <taxon>Chromadorea</taxon>
        <taxon>Rhabditida</taxon>
        <taxon>Rhabditina</taxon>
        <taxon>Rhabditomorpha</taxon>
        <taxon>Strongyloidea</taxon>
        <taxon>Trichostrongylidae</taxon>
        <taxon>Trichostrongylus</taxon>
    </lineage>
</organism>
<dbReference type="Proteomes" id="UP001331761">
    <property type="component" value="Unassembled WGS sequence"/>
</dbReference>
<dbReference type="AlphaFoldDB" id="A0AAN8FH96"/>
<name>A0AAN8FH96_TRICO</name>
<evidence type="ECO:0000256" key="1">
    <source>
        <dbReference type="SAM" id="Phobius"/>
    </source>
</evidence>